<dbReference type="PROSITE" id="PS50011">
    <property type="entry name" value="PROTEIN_KINASE_DOM"/>
    <property type="match status" value="1"/>
</dbReference>
<evidence type="ECO:0000313" key="11">
    <source>
        <dbReference type="Proteomes" id="UP001479436"/>
    </source>
</evidence>
<evidence type="ECO:0000256" key="6">
    <source>
        <dbReference type="ARBA" id="ARBA00022840"/>
    </source>
</evidence>
<dbReference type="Pfam" id="PF00069">
    <property type="entry name" value="Pkinase"/>
    <property type="match status" value="1"/>
</dbReference>
<dbReference type="EC" id="2.7.11.1" evidence="1"/>
<accession>A0ABR2WNH3</accession>
<evidence type="ECO:0000256" key="3">
    <source>
        <dbReference type="ARBA" id="ARBA00022679"/>
    </source>
</evidence>
<dbReference type="PANTHER" id="PTHR43895:SF32">
    <property type="entry name" value="SERINE_THREONINE-PROTEIN KINASE CHK1"/>
    <property type="match status" value="1"/>
</dbReference>
<gene>
    <name evidence="10" type="primary">HRK1_8</name>
    <name evidence="10" type="ORF">K7432_010639</name>
</gene>
<keyword evidence="4" id="KW-0547">Nucleotide-binding</keyword>
<protein>
    <recommendedName>
        <fullName evidence="1">non-specific serine/threonine protein kinase</fullName>
        <ecNumber evidence="1">2.7.11.1</ecNumber>
    </recommendedName>
</protein>
<dbReference type="PROSITE" id="PS00108">
    <property type="entry name" value="PROTEIN_KINASE_ST"/>
    <property type="match status" value="1"/>
</dbReference>
<evidence type="ECO:0000313" key="10">
    <source>
        <dbReference type="EMBL" id="KAK9763047.1"/>
    </source>
</evidence>
<evidence type="ECO:0000259" key="9">
    <source>
        <dbReference type="PROSITE" id="PS50011"/>
    </source>
</evidence>
<dbReference type="SMART" id="SM00220">
    <property type="entry name" value="S_TKc"/>
    <property type="match status" value="1"/>
</dbReference>
<dbReference type="InterPro" id="IPR000719">
    <property type="entry name" value="Prot_kinase_dom"/>
</dbReference>
<organism evidence="10 11">
    <name type="scientific">Basidiobolus ranarum</name>
    <dbReference type="NCBI Taxonomy" id="34480"/>
    <lineage>
        <taxon>Eukaryota</taxon>
        <taxon>Fungi</taxon>
        <taxon>Fungi incertae sedis</taxon>
        <taxon>Zoopagomycota</taxon>
        <taxon>Entomophthoromycotina</taxon>
        <taxon>Basidiobolomycetes</taxon>
        <taxon>Basidiobolales</taxon>
        <taxon>Basidiobolaceae</taxon>
        <taxon>Basidiobolus</taxon>
    </lineage>
</organism>
<evidence type="ECO:0000256" key="1">
    <source>
        <dbReference type="ARBA" id="ARBA00012513"/>
    </source>
</evidence>
<keyword evidence="2 10" id="KW-0723">Serine/threonine-protein kinase</keyword>
<comment type="caution">
    <text evidence="10">The sequence shown here is derived from an EMBL/GenBank/DDBJ whole genome shotgun (WGS) entry which is preliminary data.</text>
</comment>
<comment type="catalytic activity">
    <reaction evidence="8">
        <text>L-seryl-[protein] + ATP = O-phospho-L-seryl-[protein] + ADP + H(+)</text>
        <dbReference type="Rhea" id="RHEA:17989"/>
        <dbReference type="Rhea" id="RHEA-COMP:9863"/>
        <dbReference type="Rhea" id="RHEA-COMP:11604"/>
        <dbReference type="ChEBI" id="CHEBI:15378"/>
        <dbReference type="ChEBI" id="CHEBI:29999"/>
        <dbReference type="ChEBI" id="CHEBI:30616"/>
        <dbReference type="ChEBI" id="CHEBI:83421"/>
        <dbReference type="ChEBI" id="CHEBI:456216"/>
        <dbReference type="EC" id="2.7.11.1"/>
    </reaction>
</comment>
<dbReference type="PANTHER" id="PTHR43895">
    <property type="entry name" value="CALCIUM/CALMODULIN-DEPENDENT PROTEIN KINASE KINASE-RELATED"/>
    <property type="match status" value="1"/>
</dbReference>
<dbReference type="GO" id="GO:0004674">
    <property type="term" value="F:protein serine/threonine kinase activity"/>
    <property type="evidence" value="ECO:0007669"/>
    <property type="project" value="UniProtKB-KW"/>
</dbReference>
<evidence type="ECO:0000256" key="2">
    <source>
        <dbReference type="ARBA" id="ARBA00022527"/>
    </source>
</evidence>
<reference evidence="10 11" key="1">
    <citation type="submission" date="2023-04" db="EMBL/GenBank/DDBJ databases">
        <title>Genome of Basidiobolus ranarum AG-B5.</title>
        <authorList>
            <person name="Stajich J.E."/>
            <person name="Carter-House D."/>
            <person name="Gryganskyi A."/>
        </authorList>
    </citation>
    <scope>NUCLEOTIDE SEQUENCE [LARGE SCALE GENOMIC DNA]</scope>
    <source>
        <strain evidence="10 11">AG-B5</strain>
    </source>
</reference>
<dbReference type="InterPro" id="IPR011009">
    <property type="entry name" value="Kinase-like_dom_sf"/>
</dbReference>
<dbReference type="Proteomes" id="UP001479436">
    <property type="component" value="Unassembled WGS sequence"/>
</dbReference>
<dbReference type="Gene3D" id="1.10.510.10">
    <property type="entry name" value="Transferase(Phosphotransferase) domain 1"/>
    <property type="match status" value="1"/>
</dbReference>
<dbReference type="InterPro" id="IPR008271">
    <property type="entry name" value="Ser/Thr_kinase_AS"/>
</dbReference>
<keyword evidence="11" id="KW-1185">Reference proteome</keyword>
<evidence type="ECO:0000256" key="8">
    <source>
        <dbReference type="ARBA" id="ARBA00048679"/>
    </source>
</evidence>
<evidence type="ECO:0000256" key="7">
    <source>
        <dbReference type="ARBA" id="ARBA00047899"/>
    </source>
</evidence>
<comment type="catalytic activity">
    <reaction evidence="7">
        <text>L-threonyl-[protein] + ATP = O-phospho-L-threonyl-[protein] + ADP + H(+)</text>
        <dbReference type="Rhea" id="RHEA:46608"/>
        <dbReference type="Rhea" id="RHEA-COMP:11060"/>
        <dbReference type="Rhea" id="RHEA-COMP:11605"/>
        <dbReference type="ChEBI" id="CHEBI:15378"/>
        <dbReference type="ChEBI" id="CHEBI:30013"/>
        <dbReference type="ChEBI" id="CHEBI:30616"/>
        <dbReference type="ChEBI" id="CHEBI:61977"/>
        <dbReference type="ChEBI" id="CHEBI:456216"/>
        <dbReference type="EC" id="2.7.11.1"/>
    </reaction>
</comment>
<keyword evidence="5 10" id="KW-0418">Kinase</keyword>
<dbReference type="SUPFAM" id="SSF56112">
    <property type="entry name" value="Protein kinase-like (PK-like)"/>
    <property type="match status" value="1"/>
</dbReference>
<evidence type="ECO:0000256" key="4">
    <source>
        <dbReference type="ARBA" id="ARBA00022741"/>
    </source>
</evidence>
<keyword evidence="6" id="KW-0067">ATP-binding</keyword>
<dbReference type="EMBL" id="JASJQH010000748">
    <property type="protein sequence ID" value="KAK9763047.1"/>
    <property type="molecule type" value="Genomic_DNA"/>
</dbReference>
<name>A0ABR2WNH3_9FUNG</name>
<sequence>MHLTHHALSPYLSFHRDHVNKGIHIPYHSQDSLHIQSECESSQSSAASSASSLDSTNCPLYSVPSRFVLSNLKLKKFSDEHKSHFSLFKKHKSLKNRKESFLPLLEALKKRNAPSLRKLYGDSSDHVSSGAGGSVYVTYCPRDGKKYAVKSFRKRGIDESEKHYYEWISNEIYIAISLSHPNIVQTVDVVLERNQIHQVMEYCPKDLFTVVKEATLTQKKMDHYFAQLIQGLAYLHQRGVAHRDLKLENLCIDEEDNLKIVDFGCAFILLDPYAEDNKAFASSIVGSDPYIAPEIFEGGSYDAAKSDIWSAAIIYLCMILRKFPWDIARTNEKSYSKFLKYRHEDRYFRKVPTQALKIIRKMLDPNPVTRATIEEVLHDPWFQSIKSM</sequence>
<keyword evidence="3" id="KW-0808">Transferase</keyword>
<proteinExistence type="predicted"/>
<evidence type="ECO:0000256" key="5">
    <source>
        <dbReference type="ARBA" id="ARBA00022777"/>
    </source>
</evidence>
<feature type="domain" description="Protein kinase" evidence="9">
    <location>
        <begin position="121"/>
        <end position="382"/>
    </location>
</feature>